<evidence type="ECO:0000256" key="1">
    <source>
        <dbReference type="SAM" id="MobiDB-lite"/>
    </source>
</evidence>
<evidence type="ECO:0000313" key="4">
    <source>
        <dbReference type="Proteomes" id="UP001280581"/>
    </source>
</evidence>
<dbReference type="PROSITE" id="PS50181">
    <property type="entry name" value="FBOX"/>
    <property type="match status" value="1"/>
</dbReference>
<proteinExistence type="predicted"/>
<name>A0AAN6RIL9_9PLEO</name>
<feature type="compositionally biased region" description="Polar residues" evidence="1">
    <location>
        <begin position="175"/>
        <end position="185"/>
    </location>
</feature>
<feature type="region of interest" description="Disordered" evidence="1">
    <location>
        <begin position="151"/>
        <end position="185"/>
    </location>
</feature>
<feature type="compositionally biased region" description="Polar residues" evidence="1">
    <location>
        <begin position="9"/>
        <end position="22"/>
    </location>
</feature>
<feature type="compositionally biased region" description="Polar residues" evidence="1">
    <location>
        <begin position="239"/>
        <end position="252"/>
    </location>
</feature>
<feature type="region of interest" description="Disordered" evidence="1">
    <location>
        <begin position="1"/>
        <end position="135"/>
    </location>
</feature>
<keyword evidence="4" id="KW-1185">Reference proteome</keyword>
<comment type="caution">
    <text evidence="3">The sequence shown here is derived from an EMBL/GenBank/DDBJ whole genome shotgun (WGS) entry which is preliminary data.</text>
</comment>
<sequence length="1219" mass="134969">MDPPMALASNLTRSNGRRNSYEQLAESDDSMDMAGDGGPSTNSSSQAQPIRSPALAPAPAPAQDQSRAATEPDRVDYSYLTRQPSSQTIPGNASNQNARLARRSHNIRQGRRRIQRRSQNLPQNQSEDSTPTENRLSTSLFAGSAALGHLASDREEAETTDTLDVPDAQHMGPTASEQAATSLTPEEQNSFLQAAFRISGDIDPDTDAWEEEDLEALEDMEDTLGEFPYLWRRREVNPAGTQSSWSEPQNHNKLPVSRPRQGNESFDDIDGKDVVSTLKSQEAVAVIMFRNDASADPRANDVWPNLRDISKLPARYYRVEKSLKKQCAVKPRRRPTKAQKIHQSSDVVIAQPPLKPPGRPVWGLPVELIEMIAAHLNRDDIKSLRLVSRELNQNVSQVLFKTVVVPFNTEIYGMLGQEQELDLKGKKKAGASNFVWKNANGDDVYNGHGLDVFRGFGAHITKYGMSFEVTEDALANPPVKLLTDRHESFWGSYDWPFVEYRRFEDVAGLETAADETPRMKTAFSELTKVQELALSVDAGLGWLNGPDRSIRARILQRPPAVFGSSKDIPDRRTHAQQELWQYIKACHRAAGNDLTLATLYRLDANHTPSDIRVNSLALDDQPEIPYVEPQIISEALPYDTTDLMLPISFDDPDTLDRFVAPYKPSTAGILYTSKIQPVDAGQLLSSVIPSTLTKAQKEWLMETEWAQRAFICSYMLSIIDNPKTFNSVHTLNISRLSDRYISLLNRGDFWAALPNLSNIALMVLPCWRTIINDEAGTVDTPRINPSQEINSVVALLQRIINDRPGVKSLTIGWAAGGEHAEGVHARNKLLQPAPLLHHDMITSQNPAALRDALLQFPHVERLTLKNCWMTPMALQEFVKLHDPLNLKRLVLDSVSLTGVLRPQPNLQLAVQAMQQAQNINANAWAPGLQQAQALHAHALAVQANGQGQGQGQQQNIMNPLQFFQTQFQLLQIQLHQVQNLPGGNANQIHALQLQLQHLATHGPAQLIHANNGNANQLQVHGALMNTVQQVLQNHGQWPQGQPIVQGPVATASSATISQTLLTTRPRDGSWVEVIDIITPGPNLKDLGSEFSQADEERSTSLKTIEFISCGYARLPFSPLDQAGLDDMAGIARRRTDPIFVKRASTLLPSMLSSKWPLLGEIIQETRAEELATLYAGWSLETGWNDDDEAKAAEFDGLLPGGTGRFTGTVSIDDRLPLDD</sequence>
<feature type="compositionally biased region" description="Polar residues" evidence="1">
    <location>
        <begin position="118"/>
        <end position="135"/>
    </location>
</feature>
<accession>A0AAN6RIL9</accession>
<dbReference type="Proteomes" id="UP001280581">
    <property type="component" value="Unassembled WGS sequence"/>
</dbReference>
<feature type="compositionally biased region" description="Polar residues" evidence="1">
    <location>
        <begin position="39"/>
        <end position="48"/>
    </location>
</feature>
<feature type="compositionally biased region" description="Basic residues" evidence="1">
    <location>
        <begin position="100"/>
        <end position="116"/>
    </location>
</feature>
<organism evidence="3 4">
    <name type="scientific">Pseudopithomyces chartarum</name>
    <dbReference type="NCBI Taxonomy" id="1892770"/>
    <lineage>
        <taxon>Eukaryota</taxon>
        <taxon>Fungi</taxon>
        <taxon>Dikarya</taxon>
        <taxon>Ascomycota</taxon>
        <taxon>Pezizomycotina</taxon>
        <taxon>Dothideomycetes</taxon>
        <taxon>Pleosporomycetidae</taxon>
        <taxon>Pleosporales</taxon>
        <taxon>Massarineae</taxon>
        <taxon>Didymosphaeriaceae</taxon>
        <taxon>Pseudopithomyces</taxon>
    </lineage>
</organism>
<evidence type="ECO:0000313" key="3">
    <source>
        <dbReference type="EMBL" id="KAK3209419.1"/>
    </source>
</evidence>
<feature type="compositionally biased region" description="Low complexity" evidence="1">
    <location>
        <begin position="49"/>
        <end position="69"/>
    </location>
</feature>
<protein>
    <recommendedName>
        <fullName evidence="2">F-box domain-containing protein</fullName>
    </recommendedName>
</protein>
<dbReference type="EMBL" id="WVTA01000006">
    <property type="protein sequence ID" value="KAK3209419.1"/>
    <property type="molecule type" value="Genomic_DNA"/>
</dbReference>
<feature type="compositionally biased region" description="Polar residues" evidence="1">
    <location>
        <begin position="80"/>
        <end position="98"/>
    </location>
</feature>
<reference evidence="3 4" key="1">
    <citation type="submission" date="2021-02" db="EMBL/GenBank/DDBJ databases">
        <title>Genome assembly of Pseudopithomyces chartarum.</title>
        <authorList>
            <person name="Jauregui R."/>
            <person name="Singh J."/>
            <person name="Voisey C."/>
        </authorList>
    </citation>
    <scope>NUCLEOTIDE SEQUENCE [LARGE SCALE GENOMIC DNA]</scope>
    <source>
        <strain evidence="3 4">AGR01</strain>
    </source>
</reference>
<gene>
    <name evidence="3" type="ORF">GRF29_69g1704925</name>
</gene>
<dbReference type="AlphaFoldDB" id="A0AAN6RIL9"/>
<dbReference type="InterPro" id="IPR001810">
    <property type="entry name" value="F-box_dom"/>
</dbReference>
<feature type="region of interest" description="Disordered" evidence="1">
    <location>
        <begin position="239"/>
        <end position="269"/>
    </location>
</feature>
<evidence type="ECO:0000259" key="2">
    <source>
        <dbReference type="PROSITE" id="PS50181"/>
    </source>
</evidence>
<feature type="domain" description="F-box" evidence="2">
    <location>
        <begin position="358"/>
        <end position="403"/>
    </location>
</feature>